<dbReference type="Pfam" id="PF01594">
    <property type="entry name" value="AI-2E_transport"/>
    <property type="match status" value="1"/>
</dbReference>
<evidence type="ECO:0000256" key="6">
    <source>
        <dbReference type="SAM" id="Phobius"/>
    </source>
</evidence>
<evidence type="ECO:0000256" key="5">
    <source>
        <dbReference type="ARBA" id="ARBA00023136"/>
    </source>
</evidence>
<dbReference type="InterPro" id="IPR022324">
    <property type="entry name" value="Bacilysin_exporter_BacE_put"/>
</dbReference>
<reference evidence="7 8" key="1">
    <citation type="journal article" date="2018" name="Vet. Microbiol.">
        <title>Characterisation of Staphylococcus felis isolated from cats using whole genome sequencing.</title>
        <authorList>
            <person name="Worthing K."/>
            <person name="Pang S."/>
            <person name="Trott D.J."/>
            <person name="Abraham S."/>
            <person name="Coombs G.W."/>
            <person name="Jordan D."/>
            <person name="McIntyre L."/>
            <person name="Davies M.R."/>
            <person name="Norris J."/>
        </authorList>
    </citation>
    <scope>NUCLEOTIDE SEQUENCE [LARGE SCALE GENOMIC DNA]</scope>
    <source>
        <strain evidence="7 8">F9</strain>
    </source>
</reference>
<evidence type="ECO:0000313" key="8">
    <source>
        <dbReference type="Proteomes" id="UP000256562"/>
    </source>
</evidence>
<feature type="transmembrane region" description="Helical" evidence="6">
    <location>
        <begin position="30"/>
        <end position="47"/>
    </location>
</feature>
<feature type="transmembrane region" description="Helical" evidence="6">
    <location>
        <begin position="334"/>
        <end position="351"/>
    </location>
</feature>
<evidence type="ECO:0000256" key="2">
    <source>
        <dbReference type="ARBA" id="ARBA00009773"/>
    </source>
</evidence>
<comment type="caution">
    <text evidence="7">The sequence shown here is derived from an EMBL/GenBank/DDBJ whole genome shotgun (WGS) entry which is preliminary data.</text>
</comment>
<dbReference type="PANTHER" id="PTHR21716">
    <property type="entry name" value="TRANSMEMBRANE PROTEIN"/>
    <property type="match status" value="1"/>
</dbReference>
<feature type="transmembrane region" description="Helical" evidence="6">
    <location>
        <begin position="184"/>
        <end position="203"/>
    </location>
</feature>
<dbReference type="GO" id="GO:0055085">
    <property type="term" value="P:transmembrane transport"/>
    <property type="evidence" value="ECO:0007669"/>
    <property type="project" value="TreeGrafter"/>
</dbReference>
<keyword evidence="4 6" id="KW-1133">Transmembrane helix</keyword>
<feature type="transmembrane region" description="Helical" evidence="6">
    <location>
        <begin position="59"/>
        <end position="78"/>
    </location>
</feature>
<dbReference type="AlphaFoldDB" id="A0A3E0IM92"/>
<keyword evidence="5 6" id="KW-0472">Membrane</keyword>
<organism evidence="7 8">
    <name type="scientific">Staphylococcus felis</name>
    <dbReference type="NCBI Taxonomy" id="46127"/>
    <lineage>
        <taxon>Bacteria</taxon>
        <taxon>Bacillati</taxon>
        <taxon>Bacillota</taxon>
        <taxon>Bacilli</taxon>
        <taxon>Bacillales</taxon>
        <taxon>Staphylococcaceae</taxon>
        <taxon>Staphylococcus</taxon>
    </lineage>
</organism>
<protein>
    <submittedName>
        <fullName evidence="7">AI-2E family transporter</fullName>
    </submittedName>
</protein>
<name>A0A3E0IM92_9STAP</name>
<dbReference type="PRINTS" id="PR01988">
    <property type="entry name" value="EXPORTERBACE"/>
</dbReference>
<feature type="transmembrane region" description="Helical" evidence="6">
    <location>
        <begin position="265"/>
        <end position="282"/>
    </location>
</feature>
<comment type="subcellular location">
    <subcellularLocation>
        <location evidence="1">Membrane</location>
        <topology evidence="1">Multi-pass membrane protein</topology>
    </subcellularLocation>
</comment>
<dbReference type="OrthoDB" id="9793390at2"/>
<dbReference type="PANTHER" id="PTHR21716:SF69">
    <property type="entry name" value="TRANSPORT PROTEIN YUBA-RELATED"/>
    <property type="match status" value="1"/>
</dbReference>
<dbReference type="Proteomes" id="UP000256562">
    <property type="component" value="Unassembled WGS sequence"/>
</dbReference>
<dbReference type="RefSeq" id="WP_116095014.1">
    <property type="nucleotide sequence ID" value="NZ_QKXN01000013.1"/>
</dbReference>
<evidence type="ECO:0000313" key="7">
    <source>
        <dbReference type="EMBL" id="REH91994.1"/>
    </source>
</evidence>
<gene>
    <name evidence="7" type="ORF">DOS83_10870</name>
</gene>
<evidence type="ECO:0000256" key="3">
    <source>
        <dbReference type="ARBA" id="ARBA00022692"/>
    </source>
</evidence>
<dbReference type="InterPro" id="IPR002549">
    <property type="entry name" value="AI-2E-like"/>
</dbReference>
<feature type="transmembrane region" description="Helical" evidence="6">
    <location>
        <begin position="93"/>
        <end position="115"/>
    </location>
</feature>
<dbReference type="GO" id="GO:0016020">
    <property type="term" value="C:membrane"/>
    <property type="evidence" value="ECO:0007669"/>
    <property type="project" value="UniProtKB-SubCell"/>
</dbReference>
<proteinExistence type="inferred from homology"/>
<accession>A0A3E0IM92</accession>
<keyword evidence="3 6" id="KW-0812">Transmembrane</keyword>
<dbReference type="EMBL" id="QKXQ01000510">
    <property type="protein sequence ID" value="REH91994.1"/>
    <property type="molecule type" value="Genomic_DNA"/>
</dbReference>
<evidence type="ECO:0000256" key="4">
    <source>
        <dbReference type="ARBA" id="ARBA00022989"/>
    </source>
</evidence>
<feature type="transmembrane region" description="Helical" evidence="6">
    <location>
        <begin position="288"/>
        <end position="313"/>
    </location>
</feature>
<evidence type="ECO:0000256" key="1">
    <source>
        <dbReference type="ARBA" id="ARBA00004141"/>
    </source>
</evidence>
<sequence>MTEKETHTKANSKLDISESRFMKFFGGKDLIFTLLIFILIGIVIFIFDRVSYIFQPFIIIFNTIVAPVVVALILYYLFNPIINFMERYNIKRVWGIVILFLVIVGLITLAVNLLIPVVSIQFQRLLNNFPNYLNRVTLFFNHITHIPLLSDYYAQVENAIHGLQDKLPSFADTFSSKLRTFAETLVNITVVIITVPFVLFFMLKDGFRFKEATIKVTPPKFRKDVHDLLDRMSEQVGSYIQGQIIVSFCIGFLLLIGYSVIGLDYALILASIAAVTSVVPYLGPTIAISPAIIIALITSPFMLIKLIIVWTLVQFIEGHFISPNIMGKTLRIHPLTIIFVLLCAGNLLGIVGVILGIPTYAILKVLVSHLFMLFKRRYNKFYSDEYGSYEIIENNNDEKML</sequence>
<comment type="similarity">
    <text evidence="2">Belongs to the autoinducer-2 exporter (AI-2E) (TC 2.A.86) family.</text>
</comment>
<feature type="transmembrane region" description="Helical" evidence="6">
    <location>
        <begin position="239"/>
        <end position="258"/>
    </location>
</feature>